<name>A0A0F9DPG3_9ZZZZ</name>
<accession>A0A0F9DPG3</accession>
<dbReference type="AlphaFoldDB" id="A0A0F9DPG3"/>
<reference evidence="1" key="1">
    <citation type="journal article" date="2015" name="Nature">
        <title>Complex archaea that bridge the gap between prokaryotes and eukaryotes.</title>
        <authorList>
            <person name="Spang A."/>
            <person name="Saw J.H."/>
            <person name="Jorgensen S.L."/>
            <person name="Zaremba-Niedzwiedzka K."/>
            <person name="Martijn J."/>
            <person name="Lind A.E."/>
            <person name="van Eijk R."/>
            <person name="Schleper C."/>
            <person name="Guy L."/>
            <person name="Ettema T.J."/>
        </authorList>
    </citation>
    <scope>NUCLEOTIDE SEQUENCE</scope>
</reference>
<comment type="caution">
    <text evidence="1">The sequence shown here is derived from an EMBL/GenBank/DDBJ whole genome shotgun (WGS) entry which is preliminary data.</text>
</comment>
<protein>
    <submittedName>
        <fullName evidence="1">Uncharacterized protein</fullName>
    </submittedName>
</protein>
<dbReference type="EMBL" id="LAZR01030751">
    <property type="protein sequence ID" value="KKL55691.1"/>
    <property type="molecule type" value="Genomic_DNA"/>
</dbReference>
<evidence type="ECO:0000313" key="1">
    <source>
        <dbReference type="EMBL" id="KKL55691.1"/>
    </source>
</evidence>
<organism evidence="1">
    <name type="scientific">marine sediment metagenome</name>
    <dbReference type="NCBI Taxonomy" id="412755"/>
    <lineage>
        <taxon>unclassified sequences</taxon>
        <taxon>metagenomes</taxon>
        <taxon>ecological metagenomes</taxon>
    </lineage>
</organism>
<gene>
    <name evidence="1" type="ORF">LCGC14_2252930</name>
</gene>
<sequence length="56" mass="6281">MRTAELANGEITGITDTTADGKVTTWEGETIDFDTIIRILDEEEVADLLLDRFYSD</sequence>
<proteinExistence type="predicted"/>